<evidence type="ECO:0000313" key="1">
    <source>
        <dbReference type="EMBL" id="KAF7349184.1"/>
    </source>
</evidence>
<keyword evidence="2" id="KW-1185">Reference proteome</keyword>
<gene>
    <name evidence="1" type="ORF">MSAN_01707800</name>
</gene>
<dbReference type="EMBL" id="JACAZH010000016">
    <property type="protein sequence ID" value="KAF7349184.1"/>
    <property type="molecule type" value="Genomic_DNA"/>
</dbReference>
<dbReference type="AlphaFoldDB" id="A0A8H6XYP3"/>
<accession>A0A8H6XYP3</accession>
<sequence length="438" mass="49299">MTGTTILSLPNELLVAIALAGQEERFAETFSSGSHWQTQSTETSKSEWTLSRVSQRFRSVIVDTPSLWTLAEGDLDDERSVQVFRLYLQRSQTCKISITLRQSRESKLAYDLLLKRVDSIAAHFSHLQRLRIAVWEWRTGLESTFRDAAAPQLEYLEVVNIARKSGEMGVLFSSGAPKLDVLRVENLKLDASAAPWAASLMHLELLRYPIDTHTRALPPITRQCPGLVRLHLDTYLYTDVARVHIATLEFLHVSIMAGATHYLLNVVDLFDTPALTELWIEGSHGDQIGALFNSTPPLHVSFPVLTSLSFVYRDVCGCDASGGLSYSPITQSPSQLFPMLASLTLVNECFTPDLIRHLLGSGAQPWPFLNRVAIYLVDYSEEEEPQSLQDVRRAFEDAENARRERGDPLPRVALGLSRLLFRDWDADWSDSVVLEMIW</sequence>
<dbReference type="OrthoDB" id="3258333at2759"/>
<reference evidence="1" key="1">
    <citation type="submission" date="2020-05" db="EMBL/GenBank/DDBJ databases">
        <title>Mycena genomes resolve the evolution of fungal bioluminescence.</title>
        <authorList>
            <person name="Tsai I.J."/>
        </authorList>
    </citation>
    <scope>NUCLEOTIDE SEQUENCE</scope>
    <source>
        <strain evidence="1">160909Yilan</strain>
    </source>
</reference>
<dbReference type="Gene3D" id="3.80.10.10">
    <property type="entry name" value="Ribonuclease Inhibitor"/>
    <property type="match status" value="1"/>
</dbReference>
<organism evidence="1 2">
    <name type="scientific">Mycena sanguinolenta</name>
    <dbReference type="NCBI Taxonomy" id="230812"/>
    <lineage>
        <taxon>Eukaryota</taxon>
        <taxon>Fungi</taxon>
        <taxon>Dikarya</taxon>
        <taxon>Basidiomycota</taxon>
        <taxon>Agaricomycotina</taxon>
        <taxon>Agaricomycetes</taxon>
        <taxon>Agaricomycetidae</taxon>
        <taxon>Agaricales</taxon>
        <taxon>Marasmiineae</taxon>
        <taxon>Mycenaceae</taxon>
        <taxon>Mycena</taxon>
    </lineage>
</organism>
<comment type="caution">
    <text evidence="1">The sequence shown here is derived from an EMBL/GenBank/DDBJ whole genome shotgun (WGS) entry which is preliminary data.</text>
</comment>
<protein>
    <submittedName>
        <fullName evidence="1">F-box domain-containing protein</fullName>
    </submittedName>
</protein>
<dbReference type="SUPFAM" id="SSF52047">
    <property type="entry name" value="RNI-like"/>
    <property type="match status" value="1"/>
</dbReference>
<proteinExistence type="predicted"/>
<name>A0A8H6XYP3_9AGAR</name>
<dbReference type="Proteomes" id="UP000623467">
    <property type="component" value="Unassembled WGS sequence"/>
</dbReference>
<evidence type="ECO:0000313" key="2">
    <source>
        <dbReference type="Proteomes" id="UP000623467"/>
    </source>
</evidence>
<dbReference type="InterPro" id="IPR032675">
    <property type="entry name" value="LRR_dom_sf"/>
</dbReference>